<proteinExistence type="predicted"/>
<evidence type="ECO:0000313" key="3">
    <source>
        <dbReference type="Proteomes" id="UP000027936"/>
    </source>
</evidence>
<protein>
    <submittedName>
        <fullName evidence="2">Sortase family protein, LPXTG-site transpeptidase</fullName>
    </submittedName>
</protein>
<dbReference type="AlphaFoldDB" id="A0A072NJ75"/>
<dbReference type="Pfam" id="PF04203">
    <property type="entry name" value="Sortase"/>
    <property type="match status" value="1"/>
</dbReference>
<organism evidence="2 3">
    <name type="scientific">Schinkia azotoformans MEV2011</name>
    <dbReference type="NCBI Taxonomy" id="1348973"/>
    <lineage>
        <taxon>Bacteria</taxon>
        <taxon>Bacillati</taxon>
        <taxon>Bacillota</taxon>
        <taxon>Bacilli</taxon>
        <taxon>Bacillales</taxon>
        <taxon>Bacillaceae</taxon>
        <taxon>Calidifontibacillus/Schinkia group</taxon>
        <taxon>Schinkia</taxon>
    </lineage>
</organism>
<dbReference type="SUPFAM" id="SSF63817">
    <property type="entry name" value="Sortase"/>
    <property type="match status" value="1"/>
</dbReference>
<dbReference type="GO" id="GO:0016787">
    <property type="term" value="F:hydrolase activity"/>
    <property type="evidence" value="ECO:0007669"/>
    <property type="project" value="UniProtKB-KW"/>
</dbReference>
<accession>A0A072NJ75</accession>
<dbReference type="Proteomes" id="UP000027936">
    <property type="component" value="Unassembled WGS sequence"/>
</dbReference>
<evidence type="ECO:0000313" key="2">
    <source>
        <dbReference type="EMBL" id="KEF37749.1"/>
    </source>
</evidence>
<dbReference type="InterPro" id="IPR023365">
    <property type="entry name" value="Sortase_dom-sf"/>
</dbReference>
<keyword evidence="1" id="KW-0378">Hydrolase</keyword>
<dbReference type="NCBIfam" id="TIGR01076">
    <property type="entry name" value="sortase_fam"/>
    <property type="match status" value="1"/>
</dbReference>
<comment type="caution">
    <text evidence="2">The sequence shown here is derived from an EMBL/GenBank/DDBJ whole genome shotgun (WGS) entry which is preliminary data.</text>
</comment>
<evidence type="ECO:0000256" key="1">
    <source>
        <dbReference type="ARBA" id="ARBA00022801"/>
    </source>
</evidence>
<reference evidence="2 3" key="1">
    <citation type="submission" date="2014-04" db="EMBL/GenBank/DDBJ databases">
        <title>Draft genome sequence of Bacillus azotoformans MEV2011, a (co-) denitrifying strain unable to grow in the presence of oxygen.</title>
        <authorList>
            <person name="Nielsen M."/>
            <person name="Schreiber L."/>
            <person name="Finster K."/>
            <person name="Schramm A."/>
        </authorList>
    </citation>
    <scope>NUCLEOTIDE SEQUENCE [LARGE SCALE GENOMIC DNA]</scope>
    <source>
        <strain evidence="2 3">MEV2011</strain>
    </source>
</reference>
<dbReference type="Gene3D" id="2.40.260.10">
    <property type="entry name" value="Sortase"/>
    <property type="match status" value="1"/>
</dbReference>
<name>A0A072NJ75_SCHAZ</name>
<sequence>MGELKIGDIFVVKLPYGSFEYKIESTKIVEADDRTIIKSTSPNEELVVTTCYPFTFVGTAPDRYILTAKPIKMK</sequence>
<gene>
    <name evidence="2" type="ORF">M670_03052</name>
</gene>
<dbReference type="EMBL" id="JJRY01000012">
    <property type="protein sequence ID" value="KEF37749.1"/>
    <property type="molecule type" value="Genomic_DNA"/>
</dbReference>
<dbReference type="InterPro" id="IPR005754">
    <property type="entry name" value="Sortase"/>
</dbReference>
<dbReference type="PATRIC" id="fig|1348973.3.peg.2954"/>